<gene>
    <name evidence="1" type="ORF">Scep_016680</name>
</gene>
<evidence type="ECO:0000313" key="2">
    <source>
        <dbReference type="Proteomes" id="UP001419268"/>
    </source>
</evidence>
<name>A0AAP0IN99_9MAGN</name>
<sequence length="54" mass="6305">MILGDLVRYGEMEWGSGCINDVSVESLEKYKMNEGLRVGWKQWQEDLIGREVEK</sequence>
<dbReference type="Proteomes" id="UP001419268">
    <property type="component" value="Unassembled WGS sequence"/>
</dbReference>
<reference evidence="1 2" key="1">
    <citation type="submission" date="2024-01" db="EMBL/GenBank/DDBJ databases">
        <title>Genome assemblies of Stephania.</title>
        <authorList>
            <person name="Yang L."/>
        </authorList>
    </citation>
    <scope>NUCLEOTIDE SEQUENCE [LARGE SCALE GENOMIC DNA]</scope>
    <source>
        <strain evidence="1">JXDWG</strain>
        <tissue evidence="1">Leaf</tissue>
    </source>
</reference>
<comment type="caution">
    <text evidence="1">The sequence shown here is derived from an EMBL/GenBank/DDBJ whole genome shotgun (WGS) entry which is preliminary data.</text>
</comment>
<dbReference type="AlphaFoldDB" id="A0AAP0IN99"/>
<protein>
    <submittedName>
        <fullName evidence="1">Uncharacterized protein</fullName>
    </submittedName>
</protein>
<organism evidence="1 2">
    <name type="scientific">Stephania cephalantha</name>
    <dbReference type="NCBI Taxonomy" id="152367"/>
    <lineage>
        <taxon>Eukaryota</taxon>
        <taxon>Viridiplantae</taxon>
        <taxon>Streptophyta</taxon>
        <taxon>Embryophyta</taxon>
        <taxon>Tracheophyta</taxon>
        <taxon>Spermatophyta</taxon>
        <taxon>Magnoliopsida</taxon>
        <taxon>Ranunculales</taxon>
        <taxon>Menispermaceae</taxon>
        <taxon>Menispermoideae</taxon>
        <taxon>Cissampelideae</taxon>
        <taxon>Stephania</taxon>
    </lineage>
</organism>
<evidence type="ECO:0000313" key="1">
    <source>
        <dbReference type="EMBL" id="KAK9118587.1"/>
    </source>
</evidence>
<keyword evidence="2" id="KW-1185">Reference proteome</keyword>
<dbReference type="EMBL" id="JBBNAG010000007">
    <property type="protein sequence ID" value="KAK9118587.1"/>
    <property type="molecule type" value="Genomic_DNA"/>
</dbReference>
<proteinExistence type="predicted"/>
<accession>A0AAP0IN99</accession>